<dbReference type="InterPro" id="IPR009061">
    <property type="entry name" value="DNA-bd_dom_put_sf"/>
</dbReference>
<evidence type="ECO:0000256" key="3">
    <source>
        <dbReference type="ARBA" id="ARBA00023125"/>
    </source>
</evidence>
<dbReference type="EMBL" id="FMPG01000002">
    <property type="protein sequence ID" value="SCS68071.1"/>
    <property type="molecule type" value="Genomic_DNA"/>
</dbReference>
<dbReference type="GO" id="GO:0003677">
    <property type="term" value="F:DNA binding"/>
    <property type="evidence" value="ECO:0007669"/>
    <property type="project" value="UniProtKB-KW"/>
</dbReference>
<dbReference type="RefSeq" id="WP_069995412.1">
    <property type="nucleotide sequence ID" value="NZ_FMPG01000002.1"/>
</dbReference>
<dbReference type="SMART" id="SM00422">
    <property type="entry name" value="HTH_MERR"/>
    <property type="match status" value="1"/>
</dbReference>
<keyword evidence="4" id="KW-0804">Transcription</keyword>
<dbReference type="Gene3D" id="1.10.1660.10">
    <property type="match status" value="1"/>
</dbReference>
<dbReference type="Proteomes" id="UP000095412">
    <property type="component" value="Unassembled WGS sequence"/>
</dbReference>
<dbReference type="InterPro" id="IPR000551">
    <property type="entry name" value="MerR-type_HTH_dom"/>
</dbReference>
<organism evidence="6 9">
    <name type="scientific">Staphylococcus caeli</name>
    <dbReference type="NCBI Taxonomy" id="2201815"/>
    <lineage>
        <taxon>Bacteria</taxon>
        <taxon>Bacillati</taxon>
        <taxon>Bacillota</taxon>
        <taxon>Bacilli</taxon>
        <taxon>Bacillales</taxon>
        <taxon>Staphylococcaceae</taxon>
        <taxon>Staphylococcus</taxon>
    </lineage>
</organism>
<evidence type="ECO:0000256" key="4">
    <source>
        <dbReference type="ARBA" id="ARBA00023163"/>
    </source>
</evidence>
<evidence type="ECO:0000313" key="7">
    <source>
        <dbReference type="EMBL" id="SCS84739.1"/>
    </source>
</evidence>
<sequence>MNKFTIDDLSKKLNISKSKLRYYEKIKLIEKIERDETNNRVYSEKDFELINLIVCMRNLGISIKEIKKYIEDSLISDYSLKQILQEHKKALEIKITEYKKYIQNIDNKIGNL</sequence>
<reference evidence="6 9" key="2">
    <citation type="submission" date="2016-09" db="EMBL/GenBank/DDBJ databases">
        <authorList>
            <consortium name="Pathogen Informatics"/>
        </authorList>
    </citation>
    <scope>NUCLEOTIDE SEQUENCE [LARGE SCALE GENOMIC DNA]</scope>
    <source>
        <strain evidence="6 9">82B</strain>
    </source>
</reference>
<dbReference type="EMBL" id="FMPI01000007">
    <property type="protein sequence ID" value="SCS84739.1"/>
    <property type="molecule type" value="Genomic_DNA"/>
</dbReference>
<evidence type="ECO:0000313" key="9">
    <source>
        <dbReference type="Proteomes" id="UP000095768"/>
    </source>
</evidence>
<evidence type="ECO:0000313" key="8">
    <source>
        <dbReference type="Proteomes" id="UP000095412"/>
    </source>
</evidence>
<evidence type="ECO:0000256" key="1">
    <source>
        <dbReference type="ARBA" id="ARBA00022491"/>
    </source>
</evidence>
<dbReference type="InterPro" id="IPR047057">
    <property type="entry name" value="MerR_fam"/>
</dbReference>
<keyword evidence="8" id="KW-1185">Reference proteome</keyword>
<keyword evidence="3" id="KW-0238">DNA-binding</keyword>
<dbReference type="OrthoDB" id="9811174at2"/>
<proteinExistence type="predicted"/>
<dbReference type="SUPFAM" id="SSF46955">
    <property type="entry name" value="Putative DNA-binding domain"/>
    <property type="match status" value="1"/>
</dbReference>
<dbReference type="GO" id="GO:0003700">
    <property type="term" value="F:DNA-binding transcription factor activity"/>
    <property type="evidence" value="ECO:0007669"/>
    <property type="project" value="InterPro"/>
</dbReference>
<accession>A0A1D4K2H6</accession>
<dbReference type="CDD" id="cd01109">
    <property type="entry name" value="HTH_YyaN"/>
    <property type="match status" value="1"/>
</dbReference>
<dbReference type="Pfam" id="PF13411">
    <property type="entry name" value="MerR_1"/>
    <property type="match status" value="1"/>
</dbReference>
<protein>
    <submittedName>
        <fullName evidence="6 7">Transcriptional regulator</fullName>
    </submittedName>
</protein>
<evidence type="ECO:0000313" key="6">
    <source>
        <dbReference type="EMBL" id="SCS68071.1"/>
    </source>
</evidence>
<evidence type="ECO:0000256" key="2">
    <source>
        <dbReference type="ARBA" id="ARBA00023015"/>
    </source>
</evidence>
<dbReference type="PANTHER" id="PTHR30204">
    <property type="entry name" value="REDOX-CYCLING DRUG-SENSING TRANSCRIPTIONAL ACTIVATOR SOXR"/>
    <property type="match status" value="1"/>
</dbReference>
<keyword evidence="1" id="KW-0678">Repressor</keyword>
<dbReference type="AlphaFoldDB" id="A0A1D4K2H6"/>
<dbReference type="Proteomes" id="UP000095768">
    <property type="component" value="Unassembled WGS sequence"/>
</dbReference>
<reference evidence="7 8" key="1">
    <citation type="submission" date="2016-09" db="EMBL/GenBank/DDBJ databases">
        <authorList>
            <consortium name="Pathogen Informatics"/>
            <person name="Sun Q."/>
            <person name="Inoue M."/>
        </authorList>
    </citation>
    <scope>NUCLEOTIDE SEQUENCE [LARGE SCALE GENOMIC DNA]</scope>
    <source>
        <strain evidence="7 8">82C</strain>
    </source>
</reference>
<gene>
    <name evidence="6" type="primary">adhR</name>
    <name evidence="6" type="ORF">SAMEA2297795_00969</name>
    <name evidence="7" type="ORF">SAMEA2297796_01234</name>
</gene>
<feature type="domain" description="HTH merR-type" evidence="5">
    <location>
        <begin position="3"/>
        <end position="72"/>
    </location>
</feature>
<name>A0A1D4K2H6_9STAP</name>
<keyword evidence="2" id="KW-0805">Transcription regulation</keyword>
<dbReference type="PROSITE" id="PS50937">
    <property type="entry name" value="HTH_MERR_2"/>
    <property type="match status" value="1"/>
</dbReference>
<dbReference type="PANTHER" id="PTHR30204:SF69">
    <property type="entry name" value="MERR-FAMILY TRANSCRIPTIONAL REGULATOR"/>
    <property type="match status" value="1"/>
</dbReference>
<evidence type="ECO:0000259" key="5">
    <source>
        <dbReference type="PROSITE" id="PS50937"/>
    </source>
</evidence>